<evidence type="ECO:0000256" key="5">
    <source>
        <dbReference type="ARBA" id="ARBA00023288"/>
    </source>
</evidence>
<organism evidence="7 8">
    <name type="scientific">Neocallimastix californiae</name>
    <dbReference type="NCBI Taxonomy" id="1754190"/>
    <lineage>
        <taxon>Eukaryota</taxon>
        <taxon>Fungi</taxon>
        <taxon>Fungi incertae sedis</taxon>
        <taxon>Chytridiomycota</taxon>
        <taxon>Chytridiomycota incertae sedis</taxon>
        <taxon>Neocallimastigomycetes</taxon>
        <taxon>Neocallimastigales</taxon>
        <taxon>Neocallimastigaceae</taxon>
        <taxon>Neocallimastix</taxon>
    </lineage>
</organism>
<name>A0A1Y2DH81_9FUNG</name>
<dbReference type="Proteomes" id="UP000193920">
    <property type="component" value="Unassembled WGS sequence"/>
</dbReference>
<dbReference type="SUPFAM" id="SSF53850">
    <property type="entry name" value="Periplasmic binding protein-like II"/>
    <property type="match status" value="1"/>
</dbReference>
<sequence length="703" mass="81871">MFIYDQIYNDLVSEFNKYAKAKNLDIELDMILFSNQNTTFELNNYDSTIDSLISRRSKKYDIYCFDPLYTKKYTSFMINLNDILPEEHMELYNHGDAKKTCYSNNQWAGLKMMIIIPLFQKYSILYSNKELLQRYNKNVPKTWKELLDTGKYILEEERKVNPETPLVAYNGLFTDLNAFTTLYELIYSFRNTTNIEFPGFGSKEAIDAVKMIKQIKEEISSDSMFIANELINTMLLVNGNGLFVRFWDSGSMFNEKYYLTPMPGKKEGINAVMTGGMNIGINKYSSDEKREAALTVLQFLTSERIQKEIVVKKYGLYTGMTKLYDDEEVCSFLTCSLVKEAQSIHTIIENVDSIDVYTEKVVKIFKQFLFEDRLAEDVLKEIDDITRIYYISLKSSIGLTYFVIHLSITCLMLFTFILVFTNIFKKWFTFFSKDLFFIYCLGYMMIASSQYLLFGEPSDIKCQYEYAMLFIGISLSIIPIIYVLVKFFPERNEYSTYLVNNKILYILICIGIEVILNLLIAKSPISAENRMFQDTVNNKNYNKCIVRSTFGNIMILIDIILKFLGILVILLLSFIDWNMKKISKNLRAIIVSIYSFSFSFLMFIIISYFDVKDYQIIFKVNSIIIIFICLTNFVNINFIVIAILRKTNEVESSRSVITTEKTVDDSTYSRSIFTKIVKYHHTANYSFEMGSTISNYDTNSTTS</sequence>
<keyword evidence="4" id="KW-0564">Palmitate</keyword>
<dbReference type="AlphaFoldDB" id="A0A1Y2DH81"/>
<feature type="transmembrane region" description="Helical" evidence="6">
    <location>
        <begin position="436"/>
        <end position="454"/>
    </location>
</feature>
<keyword evidence="6" id="KW-0812">Transmembrane</keyword>
<feature type="transmembrane region" description="Helical" evidence="6">
    <location>
        <begin position="553"/>
        <end position="574"/>
    </location>
</feature>
<dbReference type="Gene3D" id="3.40.190.10">
    <property type="entry name" value="Periplasmic binding protein-like II"/>
    <property type="match status" value="1"/>
</dbReference>
<protein>
    <submittedName>
        <fullName evidence="7">Periplasmic binding protein-like II</fullName>
    </submittedName>
</protein>
<feature type="transmembrane region" description="Helical" evidence="6">
    <location>
        <begin position="497"/>
        <end position="521"/>
    </location>
</feature>
<reference evidence="7 8" key="1">
    <citation type="submission" date="2016-08" db="EMBL/GenBank/DDBJ databases">
        <title>A Parts List for Fungal Cellulosomes Revealed by Comparative Genomics.</title>
        <authorList>
            <consortium name="DOE Joint Genome Institute"/>
            <person name="Haitjema C.H."/>
            <person name="Gilmore S.P."/>
            <person name="Henske J.K."/>
            <person name="Solomon K.V."/>
            <person name="De Groot R."/>
            <person name="Kuo A."/>
            <person name="Mondo S.J."/>
            <person name="Salamov A.A."/>
            <person name="Labutti K."/>
            <person name="Zhao Z."/>
            <person name="Chiniquy J."/>
            <person name="Barry K."/>
            <person name="Brewer H.M."/>
            <person name="Purvine S.O."/>
            <person name="Wright A.T."/>
            <person name="Boxma B."/>
            <person name="Van Alen T."/>
            <person name="Hackstein J.H."/>
            <person name="Baker S.E."/>
            <person name="Grigoriev I.V."/>
            <person name="O'Malley M.A."/>
        </authorList>
    </citation>
    <scope>NUCLEOTIDE SEQUENCE [LARGE SCALE GENOMIC DNA]</scope>
    <source>
        <strain evidence="7 8">G1</strain>
    </source>
</reference>
<evidence type="ECO:0000313" key="7">
    <source>
        <dbReference type="EMBL" id="ORY58603.1"/>
    </source>
</evidence>
<keyword evidence="2" id="KW-0732">Signal</keyword>
<keyword evidence="5" id="KW-0449">Lipoprotein</keyword>
<dbReference type="EMBL" id="MCOG01000066">
    <property type="protein sequence ID" value="ORY58603.1"/>
    <property type="molecule type" value="Genomic_DNA"/>
</dbReference>
<keyword evidence="8" id="KW-1185">Reference proteome</keyword>
<feature type="transmembrane region" description="Helical" evidence="6">
    <location>
        <begin position="586"/>
        <end position="609"/>
    </location>
</feature>
<proteinExistence type="predicted"/>
<evidence type="ECO:0000313" key="8">
    <source>
        <dbReference type="Proteomes" id="UP000193920"/>
    </source>
</evidence>
<dbReference type="InterPro" id="IPR050490">
    <property type="entry name" value="Bact_solute-bd_prot1"/>
</dbReference>
<feature type="transmembrane region" description="Helical" evidence="6">
    <location>
        <begin position="466"/>
        <end position="485"/>
    </location>
</feature>
<comment type="caution">
    <text evidence="7">The sequence shown here is derived from an EMBL/GenBank/DDBJ whole genome shotgun (WGS) entry which is preliminary data.</text>
</comment>
<dbReference type="InterPro" id="IPR006059">
    <property type="entry name" value="SBP"/>
</dbReference>
<dbReference type="PANTHER" id="PTHR43649:SF33">
    <property type="entry name" value="POLYGALACTURONAN_RHAMNOGALACTURONAN-BINDING PROTEIN YTCQ"/>
    <property type="match status" value="1"/>
</dbReference>
<evidence type="ECO:0000256" key="4">
    <source>
        <dbReference type="ARBA" id="ARBA00023139"/>
    </source>
</evidence>
<keyword evidence="1" id="KW-1003">Cell membrane</keyword>
<evidence type="ECO:0000256" key="1">
    <source>
        <dbReference type="ARBA" id="ARBA00022475"/>
    </source>
</evidence>
<evidence type="ECO:0000256" key="2">
    <source>
        <dbReference type="ARBA" id="ARBA00022729"/>
    </source>
</evidence>
<dbReference type="PANTHER" id="PTHR43649">
    <property type="entry name" value="ARABINOSE-BINDING PROTEIN-RELATED"/>
    <property type="match status" value="1"/>
</dbReference>
<feature type="transmembrane region" description="Helical" evidence="6">
    <location>
        <begin position="399"/>
        <end position="424"/>
    </location>
</feature>
<keyword evidence="3 6" id="KW-0472">Membrane</keyword>
<evidence type="ECO:0000256" key="6">
    <source>
        <dbReference type="SAM" id="Phobius"/>
    </source>
</evidence>
<gene>
    <name evidence="7" type="ORF">LY90DRAFT_668975</name>
</gene>
<dbReference type="Pfam" id="PF01547">
    <property type="entry name" value="SBP_bac_1"/>
    <property type="match status" value="1"/>
</dbReference>
<evidence type="ECO:0000256" key="3">
    <source>
        <dbReference type="ARBA" id="ARBA00023136"/>
    </source>
</evidence>
<accession>A0A1Y2DH81</accession>
<keyword evidence="6" id="KW-1133">Transmembrane helix</keyword>
<feature type="transmembrane region" description="Helical" evidence="6">
    <location>
        <begin position="621"/>
        <end position="644"/>
    </location>
</feature>
<dbReference type="OrthoDB" id="10515314at2759"/>